<organism evidence="2 3">
    <name type="scientific">Pochonia chlamydosporia 170</name>
    <dbReference type="NCBI Taxonomy" id="1380566"/>
    <lineage>
        <taxon>Eukaryota</taxon>
        <taxon>Fungi</taxon>
        <taxon>Dikarya</taxon>
        <taxon>Ascomycota</taxon>
        <taxon>Pezizomycotina</taxon>
        <taxon>Sordariomycetes</taxon>
        <taxon>Hypocreomycetidae</taxon>
        <taxon>Hypocreales</taxon>
        <taxon>Clavicipitaceae</taxon>
        <taxon>Pochonia</taxon>
    </lineage>
</organism>
<evidence type="ECO:0000256" key="1">
    <source>
        <dbReference type="SAM" id="MobiDB-lite"/>
    </source>
</evidence>
<dbReference type="Proteomes" id="UP000078397">
    <property type="component" value="Unassembled WGS sequence"/>
</dbReference>
<reference evidence="2 3" key="1">
    <citation type="journal article" date="2016" name="PLoS Pathog.">
        <title>Biosynthesis of antibiotic leucinostatins in bio-control fungus Purpureocillium lilacinum and their inhibition on phytophthora revealed by genome mining.</title>
        <authorList>
            <person name="Wang G."/>
            <person name="Liu Z."/>
            <person name="Lin R."/>
            <person name="Li E."/>
            <person name="Mao Z."/>
            <person name="Ling J."/>
            <person name="Yang Y."/>
            <person name="Yin W.B."/>
            <person name="Xie B."/>
        </authorList>
    </citation>
    <scope>NUCLEOTIDE SEQUENCE [LARGE SCALE GENOMIC DNA]</scope>
    <source>
        <strain evidence="2">170</strain>
    </source>
</reference>
<evidence type="ECO:0000313" key="3">
    <source>
        <dbReference type="Proteomes" id="UP000078397"/>
    </source>
</evidence>
<sequence length="193" mass="20979">MAASPVPLFRRRLISPSIISPRKSASWDTVGQPTQEIGPFQSFRQNSPQRTPSSSALRSSTYRTSADVLSILLDTYAPSEASGIVVLLHTPAKPVGLLVSLDRYGRFSRIRNLHSSLLLPSLSTVRLTPSIHACSPRFASCQESVLEHEDEGGESSLSLAIKVGTFYTLCPFDPTTMGLMYANHASSSRNKAD</sequence>
<dbReference type="KEGG" id="pchm:VFPPC_06589"/>
<accession>A0A179F5Q5</accession>
<keyword evidence="3" id="KW-1185">Reference proteome</keyword>
<proteinExistence type="predicted"/>
<dbReference type="RefSeq" id="XP_018138327.1">
    <property type="nucleotide sequence ID" value="XM_018285599.1"/>
</dbReference>
<protein>
    <submittedName>
        <fullName evidence="2">Uncharacterized protein</fullName>
    </submittedName>
</protein>
<feature type="region of interest" description="Disordered" evidence="1">
    <location>
        <begin position="38"/>
        <end position="59"/>
    </location>
</feature>
<dbReference type="GeneID" id="28849593"/>
<feature type="compositionally biased region" description="Polar residues" evidence="1">
    <location>
        <begin position="42"/>
        <end position="59"/>
    </location>
</feature>
<evidence type="ECO:0000313" key="2">
    <source>
        <dbReference type="EMBL" id="OAQ60449.1"/>
    </source>
</evidence>
<dbReference type="AlphaFoldDB" id="A0A179F5Q5"/>
<name>A0A179F5Q5_METCM</name>
<gene>
    <name evidence="2" type="ORF">VFPPC_06589</name>
</gene>
<dbReference type="EMBL" id="LSBJ02000008">
    <property type="protein sequence ID" value="OAQ60449.1"/>
    <property type="molecule type" value="Genomic_DNA"/>
</dbReference>
<comment type="caution">
    <text evidence="2">The sequence shown here is derived from an EMBL/GenBank/DDBJ whole genome shotgun (WGS) entry which is preliminary data.</text>
</comment>